<dbReference type="InterPro" id="IPR011990">
    <property type="entry name" value="TPR-like_helical_dom_sf"/>
</dbReference>
<feature type="signal peptide" evidence="1">
    <location>
        <begin position="1"/>
        <end position="25"/>
    </location>
</feature>
<comment type="caution">
    <text evidence="2">The sequence shown here is derived from an EMBL/GenBank/DDBJ whole genome shotgun (WGS) entry which is preliminary data.</text>
</comment>
<gene>
    <name evidence="2" type="ORF">Hsar01_02550</name>
</gene>
<dbReference type="Gene3D" id="1.25.40.10">
    <property type="entry name" value="Tetratricopeptide repeat domain"/>
    <property type="match status" value="2"/>
</dbReference>
<evidence type="ECO:0000313" key="2">
    <source>
        <dbReference type="EMBL" id="GAA5483320.1"/>
    </source>
</evidence>
<evidence type="ECO:0008006" key="4">
    <source>
        <dbReference type="Google" id="ProtNLM"/>
    </source>
</evidence>
<evidence type="ECO:0000313" key="3">
    <source>
        <dbReference type="Proteomes" id="UP001476282"/>
    </source>
</evidence>
<feature type="chain" id="PRO_5045674366" description="Tetratricopeptide repeat protein" evidence="1">
    <location>
        <begin position="26"/>
        <end position="1088"/>
    </location>
</feature>
<evidence type="ECO:0000256" key="1">
    <source>
        <dbReference type="SAM" id="SignalP"/>
    </source>
</evidence>
<keyword evidence="1" id="KW-0732">Signal</keyword>
<keyword evidence="3" id="KW-1185">Reference proteome</keyword>
<proteinExistence type="predicted"/>
<organism evidence="2 3">
    <name type="scientific">Haloferula sargassicola</name>
    <dbReference type="NCBI Taxonomy" id="490096"/>
    <lineage>
        <taxon>Bacteria</taxon>
        <taxon>Pseudomonadati</taxon>
        <taxon>Verrucomicrobiota</taxon>
        <taxon>Verrucomicrobiia</taxon>
        <taxon>Verrucomicrobiales</taxon>
        <taxon>Verrucomicrobiaceae</taxon>
        <taxon>Haloferula</taxon>
    </lineage>
</organism>
<dbReference type="PROSITE" id="PS51257">
    <property type="entry name" value="PROKAR_LIPOPROTEIN"/>
    <property type="match status" value="1"/>
</dbReference>
<accession>A0ABP9UP27</accession>
<protein>
    <recommendedName>
        <fullName evidence="4">Tetratricopeptide repeat protein</fullName>
    </recommendedName>
</protein>
<name>A0ABP9UP27_9BACT</name>
<dbReference type="SUPFAM" id="SSF48452">
    <property type="entry name" value="TPR-like"/>
    <property type="match status" value="1"/>
</dbReference>
<reference evidence="2 3" key="1">
    <citation type="submission" date="2024-02" db="EMBL/GenBank/DDBJ databases">
        <title>Haloferula sargassicola NBRC 104335.</title>
        <authorList>
            <person name="Ichikawa N."/>
            <person name="Katano-Makiyama Y."/>
            <person name="Hidaka K."/>
        </authorList>
    </citation>
    <scope>NUCLEOTIDE SEQUENCE [LARGE SCALE GENOMIC DNA]</scope>
    <source>
        <strain evidence="2 3">NBRC 104335</strain>
    </source>
</reference>
<dbReference type="EMBL" id="BAABRI010000013">
    <property type="protein sequence ID" value="GAA5483320.1"/>
    <property type="molecule type" value="Genomic_DNA"/>
</dbReference>
<dbReference type="Proteomes" id="UP001476282">
    <property type="component" value="Unassembled WGS sequence"/>
</dbReference>
<sequence length="1088" mass="120908">MNRPNRRWLLLTPLLLACGPFFYQAPPPLDTYPDRTPGKRWDELADEALPPNDDQSEILRAEALELFRGMEGKNPLEAIDALAARNRNAPRLDIHLANVLLEARELADHPDAATVAYLVSRLENPDSDRPPARPVRNWGDTEEEYAVQIRNWEKQITERIRESGKAMGAAPPKLAPYLRIRHAVLLSRLDRFEPARALYQSILDESPDHPRAEVARFMLGRLGLDESKPLTTEDPRRLEALDAAREQLTGYLADYPAGRFRGDALGWLGAVALAEQQPGEAINQQLRRLDEQSGREALRAVLRECDQIFASLIDEASESNYLSDSESYLDEPDYRLVAKHPLVTRLFLYHCLDPAYQVRLPRYFDNTSGDRGTLQFLKQRIVRPSGFTQAALSHLATAVASTPTATQDPTSLLILGWSALRDDQPQQALVLIDRGLAAETTDELLHARAIALDDLDRPSDAAEAFAVLAEKFPDSPLTAPSRFDHAIALQRAHRGGEALLLLDEMDTSEERPTLRPSTECLQWIDTIAQFAPIDELAAPLPGLPPDSEEAVMLRRIVRLRALAAGDFGRAHDFLDPPLAASEPVDRWSERWIADDFIPLDEARWEKEVAPLAELDAAASSPADHLALARLWTSLRGRLTLPLYGMFDYSGSEEPKLDQLRRRNARVLGIPDSVATAQLDSRDELFHALRHYRLAAQSDDPDIAAPALEGANEAVRSLAEFSRYRCSRAVETQAGELSAELVGQLRSRFPKRSEARRAIAFIFTPPQAIPDWMPGDYNPANASAALLSTLSPEADADHGIDDGARLTRDLDQLVSREHPLEEVRLKLDQLAKDFTTARPTLFPEDINGIGDLIRDLTAAAGVAGLDSASFQKYAMSRSSETDPAEPIPVLASFVEFNRLARDPETRTQAWRDYLESFPDSPKTAAVELRLLRADVRAYAPVPMIRAFHFPEAPIAGGYKHAVMKPADDAKDPRALVAALAAYLRKYPETPYRTDLDLLEAAVQGRNGHLEAALPVLARIIRDPDHAELRVDAGLYFACFVQDLLDPAKRRPVIEAVAGQPEVLSVVDELARGDTFLFRLLPLLPALTDS</sequence>
<dbReference type="RefSeq" id="WP_353567432.1">
    <property type="nucleotide sequence ID" value="NZ_BAABRI010000013.1"/>
</dbReference>